<keyword evidence="4" id="KW-0808">Transferase</keyword>
<organism evidence="8 9">
    <name type="scientific">Photobacterium sanguinicancri</name>
    <dbReference type="NCBI Taxonomy" id="875932"/>
    <lineage>
        <taxon>Bacteria</taxon>
        <taxon>Pseudomonadati</taxon>
        <taxon>Pseudomonadota</taxon>
        <taxon>Gammaproteobacteria</taxon>
        <taxon>Vibrionales</taxon>
        <taxon>Vibrionaceae</taxon>
        <taxon>Photobacterium</taxon>
    </lineage>
</organism>
<evidence type="ECO:0000256" key="4">
    <source>
        <dbReference type="ARBA" id="ARBA00022679"/>
    </source>
</evidence>
<comment type="catalytic activity">
    <reaction evidence="6">
        <text>a 2'-deoxyadenosine in DNA + S-adenosyl-L-methionine = an N(6)-methyl-2'-deoxyadenosine in DNA + S-adenosyl-L-homocysteine + H(+)</text>
        <dbReference type="Rhea" id="RHEA:15197"/>
        <dbReference type="Rhea" id="RHEA-COMP:12418"/>
        <dbReference type="Rhea" id="RHEA-COMP:12419"/>
        <dbReference type="ChEBI" id="CHEBI:15378"/>
        <dbReference type="ChEBI" id="CHEBI:57856"/>
        <dbReference type="ChEBI" id="CHEBI:59789"/>
        <dbReference type="ChEBI" id="CHEBI:90615"/>
        <dbReference type="ChEBI" id="CHEBI:90616"/>
        <dbReference type="EC" id="2.1.1.72"/>
    </reaction>
</comment>
<evidence type="ECO:0000256" key="2">
    <source>
        <dbReference type="ARBA" id="ARBA00011900"/>
    </source>
</evidence>
<protein>
    <recommendedName>
        <fullName evidence="2">site-specific DNA-methyltransferase (adenine-specific)</fullName>
        <ecNumber evidence="2">2.1.1.72</ecNumber>
    </recommendedName>
</protein>
<keyword evidence="5" id="KW-0949">S-adenosyl-L-methionine</keyword>
<dbReference type="PIRSF" id="PIRSF015855">
    <property type="entry name" value="TypeIII_Mtase_mKpnI"/>
    <property type="match status" value="1"/>
</dbReference>
<sequence length="416" mass="47944">MNKNINKISQSLLLNIDTQTSLFESDRKVQPRSGPTDILYKGDNELVLRKLESCLKNSIDFCYIDPPYNTKSKFIYDDSRVSDNHITWGSHAEWMQFMTPRLVHLHSLLKDSGIVAISIDDYEQPYLRILLDQIFGESNFIACIAVCRSRNGKGSKDSIATNHEYIVVYGKSSKAKVVGFVESDLSSYDKEDEHGKYKVNGLFRKKGDASLREDRPNMYYPLYYDNDGNVFTENPDNLLKVSYPLDSKGIERRWLWGKEKATKESWKLTASKNGVIYVKNYHTADKRVKPRSLWVDNRYLTERATNQIKDIYGTKVFETPKPLELIEDLIISHTHKDALIIDFFAGTGTTAHAAFNLNQKDGGKRKVILVEQEQPIAKSHTAYKQGFRTISDITEFRLKWLEEKYNDFSFHSEVVS</sequence>
<comment type="similarity">
    <text evidence="1">Belongs to the N(4)/N(6)-methyltransferase family.</text>
</comment>
<dbReference type="InterPro" id="IPR002941">
    <property type="entry name" value="DNA_methylase_N4/N6"/>
</dbReference>
<reference evidence="8 9" key="1">
    <citation type="journal article" date="2016" name="Antonie Van Leeuwenhoek">
        <title>Photobacterium sanguinicancri sp. nov. isolated from marine animals.</title>
        <authorList>
            <person name="Gomez-Gil B."/>
            <person name="Roque A."/>
            <person name="Rotllant G."/>
            <person name="Romalde J.L."/>
            <person name="Doce A."/>
            <person name="Eggermont M."/>
            <person name="Defoirdt T."/>
        </authorList>
    </citation>
    <scope>NUCLEOTIDE SEQUENCE [LARGE SCALE GENOMIC DNA]</scope>
    <source>
        <strain evidence="8 9">CAIM 1827</strain>
    </source>
</reference>
<name>A0ABX4FTA1_9GAMM</name>
<dbReference type="InterPro" id="IPR002052">
    <property type="entry name" value="DNA_methylase_N6_adenine_CS"/>
</dbReference>
<comment type="caution">
    <text evidence="8">The sequence shown here is derived from an EMBL/GenBank/DDBJ whole genome shotgun (WGS) entry which is preliminary data.</text>
</comment>
<evidence type="ECO:0000313" key="8">
    <source>
        <dbReference type="EMBL" id="OZS42038.1"/>
    </source>
</evidence>
<dbReference type="Gene3D" id="3.40.50.150">
    <property type="entry name" value="Vaccinia Virus protein VP39"/>
    <property type="match status" value="1"/>
</dbReference>
<gene>
    <name evidence="8" type="ORF">ASV53_20565</name>
</gene>
<dbReference type="EC" id="2.1.1.72" evidence="2"/>
<keyword evidence="3" id="KW-0489">Methyltransferase</keyword>
<dbReference type="PROSITE" id="PS00092">
    <property type="entry name" value="N6_MTASE"/>
    <property type="match status" value="1"/>
</dbReference>
<dbReference type="Pfam" id="PF01555">
    <property type="entry name" value="N6_N4_Mtase"/>
    <property type="match status" value="1"/>
</dbReference>
<evidence type="ECO:0000256" key="5">
    <source>
        <dbReference type="ARBA" id="ARBA00022691"/>
    </source>
</evidence>
<evidence type="ECO:0000259" key="7">
    <source>
        <dbReference type="Pfam" id="PF01555"/>
    </source>
</evidence>
<dbReference type="InterPro" id="IPR002295">
    <property type="entry name" value="N4/N6-MTase_EcoPI_Mod-like"/>
</dbReference>
<dbReference type="EMBL" id="NOIF01000195">
    <property type="protein sequence ID" value="OZS42038.1"/>
    <property type="molecule type" value="Genomic_DNA"/>
</dbReference>
<dbReference type="RefSeq" id="WP_094958474.1">
    <property type="nucleotide sequence ID" value="NZ_NOIF01000195.1"/>
</dbReference>
<evidence type="ECO:0000256" key="6">
    <source>
        <dbReference type="ARBA" id="ARBA00047942"/>
    </source>
</evidence>
<feature type="domain" description="DNA methylase N-4/N-6" evidence="7">
    <location>
        <begin position="59"/>
        <end position="374"/>
    </location>
</feature>
<dbReference type="Proteomes" id="UP000215999">
    <property type="component" value="Unassembled WGS sequence"/>
</dbReference>
<dbReference type="PRINTS" id="PR00506">
    <property type="entry name" value="D21N6MTFRASE"/>
</dbReference>
<evidence type="ECO:0000256" key="1">
    <source>
        <dbReference type="ARBA" id="ARBA00006594"/>
    </source>
</evidence>
<dbReference type="InterPro" id="IPR029063">
    <property type="entry name" value="SAM-dependent_MTases_sf"/>
</dbReference>
<accession>A0ABX4FTA1</accession>
<keyword evidence="9" id="KW-1185">Reference proteome</keyword>
<dbReference type="SUPFAM" id="SSF53335">
    <property type="entry name" value="S-adenosyl-L-methionine-dependent methyltransferases"/>
    <property type="match status" value="1"/>
</dbReference>
<evidence type="ECO:0000256" key="3">
    <source>
        <dbReference type="ARBA" id="ARBA00022603"/>
    </source>
</evidence>
<evidence type="ECO:0000313" key="9">
    <source>
        <dbReference type="Proteomes" id="UP000215999"/>
    </source>
</evidence>
<proteinExistence type="inferred from homology"/>